<reference evidence="1 2" key="1">
    <citation type="journal article" date="2012" name="J. Bacteriol.">
        <title>Complete genome sequence of Mycoplasma haemocanis strain Illinois.</title>
        <authorList>
            <person name="do Nascimento N.C."/>
            <person name="Guimaraes A.M."/>
            <person name="Santos A.P."/>
            <person name="Sanmiguel P.J."/>
            <person name="Messick J.B."/>
        </authorList>
    </citation>
    <scope>NUCLEOTIDE SEQUENCE [LARGE SCALE GENOMIC DNA]</scope>
    <source>
        <strain evidence="1 2">Illinois</strain>
    </source>
</reference>
<gene>
    <name evidence="1" type="ordered locus">MHC_01965</name>
</gene>
<organism evidence="1 2">
    <name type="scientific">Mycoplasma haemocanis (strain Illinois)</name>
    <dbReference type="NCBI Taxonomy" id="1111676"/>
    <lineage>
        <taxon>Bacteria</taxon>
        <taxon>Bacillati</taxon>
        <taxon>Mycoplasmatota</taxon>
        <taxon>Mollicutes</taxon>
        <taxon>Mycoplasmataceae</taxon>
        <taxon>Mycoplasma</taxon>
    </lineage>
</organism>
<evidence type="ECO:0000313" key="1">
    <source>
        <dbReference type="EMBL" id="AEW45259.1"/>
    </source>
</evidence>
<dbReference type="EMBL" id="CP003199">
    <property type="protein sequence ID" value="AEW45259.1"/>
    <property type="molecule type" value="Genomic_DNA"/>
</dbReference>
<dbReference type="HOGENOM" id="CLU_087258_1_0_14"/>
<accession>H6N6I7</accession>
<dbReference type="AlphaFoldDB" id="H6N6I7"/>
<dbReference type="OrthoDB" id="9826595at2"/>
<evidence type="ECO:0000313" key="2">
    <source>
        <dbReference type="Proteomes" id="UP000009135"/>
    </source>
</evidence>
<protein>
    <submittedName>
        <fullName evidence="1">Uncharacterized protein</fullName>
    </submittedName>
</protein>
<dbReference type="KEGG" id="mhe:MHC_01965"/>
<dbReference type="STRING" id="1111676.MHC_01965"/>
<dbReference type="Proteomes" id="UP000009135">
    <property type="component" value="Chromosome"/>
</dbReference>
<proteinExistence type="predicted"/>
<keyword evidence="2" id="KW-1185">Reference proteome</keyword>
<sequence length="206" mass="22723">MISKVGVTAATALGGGMASYVGYAYVFKKPEKKTTIREKLGSFLLDTKSSDKWISRKTQLSEASVDSLVVELKTLKNGVTDDQIKNWCSEAASKVYEDVSALYFENIRTYCTFHVEDKLPEGYIGKDSGDWNKANDRLKQVQSDATLSGQMKAMKAKLTNASSTDDLKNWCLGVYEKPFLGEDDQDFMDAKDYCAKVESSAVSPAA</sequence>
<name>H6N6I7_MYCHN</name>